<dbReference type="Proteomes" id="UP001178148">
    <property type="component" value="Unassembled WGS sequence"/>
</dbReference>
<keyword evidence="3" id="KW-0812">Transmembrane</keyword>
<keyword evidence="3" id="KW-0472">Membrane</keyword>
<evidence type="ECO:0000256" key="2">
    <source>
        <dbReference type="SAM" id="MobiDB-lite"/>
    </source>
</evidence>
<feature type="region of interest" description="Disordered" evidence="2">
    <location>
        <begin position="457"/>
        <end position="538"/>
    </location>
</feature>
<comment type="caution">
    <text evidence="4">The sequence shown here is derived from an EMBL/GenBank/DDBJ whole genome shotgun (WGS) entry which is preliminary data.</text>
</comment>
<gene>
    <name evidence="4" type="ORF">QS748_03950</name>
</gene>
<name>A0AA90SS92_9GAMM</name>
<evidence type="ECO:0000256" key="1">
    <source>
        <dbReference type="SAM" id="Coils"/>
    </source>
</evidence>
<keyword evidence="3" id="KW-1133">Transmembrane helix</keyword>
<sequence>MRDTSNLVCYFFASMIVMMTSFVATNAKSCVDKCVQGGLGKMPFFSCKQKEPSEKNIHLKIIMTSNTECYSLSDLGIEYENITFHTGLANARDQSKIIPQNKSTLIVSKNNQNKTTYLIFDYEQSPYKKKEYPIEASVFMSHPADTETLSYLSSLTDALLKRKELLNKKDSSKTSDEVNIEITIDPHKEKDMDNIQCFDTSVVFMSSLSYFFKNIGISLSIRQTSDHEGKYIANYTTPSDLDIFRKENNEFSIKRQKTYIYFGATVITDINEIKRNRCYFYDDTQHGKEQEILLVTFRDNKIVLYAQPLPKFNESGIITTHNTKRVISTSPELELFLAYHSFSSKGEPYKMMFVYLSSKNTISIFYRPDTPKHYSTSPENDCDDSWENAIKSLWENNITDKLSIILETEKNSQQKDAVDAVDARLTKKHPTTIKTVKPNELSSQEIIFENKHKMVVKTSKSRHSFPDPSSKKSPSHRPFPSPISTSNHETSSNTKNTTLPQLKSSPSLHTKIKHTPTSTHLDSNSTTAKDNSDQQRKHREIQFKQYNKIPNNKTSTYACTKSEQHYPIKKLEIKNSKEIPDDQQYKHELSMAKSHINELQLKLLDLKKYKARAEKTSFIEKNLKDTSLDNAQLIQEASKLKEDNTKQATTISNLFISTTQLKRQLNDQIVKETEISSKLQLHKNELKIQRIQLNKYRAQRDGVKKLLDNKHQDNIKLINEIYDLKRNNHKQSETISHLIIGAGNLNTSVDTHLKNQAAKETEISKLHVLLKLANTQLQNMTKERDTLHACYQTVLDKLLTLEKRPDKHPDHSFQNPIADLSKRIQDQKKPMLFYQERQHKPK</sequence>
<evidence type="ECO:0000256" key="3">
    <source>
        <dbReference type="SAM" id="Phobius"/>
    </source>
</evidence>
<protein>
    <submittedName>
        <fullName evidence="4">Uncharacterized protein</fullName>
    </submittedName>
</protein>
<evidence type="ECO:0000313" key="5">
    <source>
        <dbReference type="Proteomes" id="UP001178148"/>
    </source>
</evidence>
<evidence type="ECO:0000313" key="4">
    <source>
        <dbReference type="EMBL" id="MDP0588375.1"/>
    </source>
</evidence>
<dbReference type="EMBL" id="JASXSV010000004">
    <property type="protein sequence ID" value="MDP0588375.1"/>
    <property type="molecule type" value="Genomic_DNA"/>
</dbReference>
<feature type="compositionally biased region" description="Polar residues" evidence="2">
    <location>
        <begin position="515"/>
        <end position="529"/>
    </location>
</feature>
<dbReference type="AlphaFoldDB" id="A0AA90SS92"/>
<accession>A0AA90SS92</accession>
<feature type="coiled-coil region" evidence="1">
    <location>
        <begin position="596"/>
        <end position="643"/>
    </location>
</feature>
<keyword evidence="1" id="KW-0175">Coiled coil</keyword>
<proteinExistence type="predicted"/>
<feature type="compositionally biased region" description="Polar residues" evidence="2">
    <location>
        <begin position="483"/>
        <end position="508"/>
    </location>
</feature>
<reference evidence="4 5" key="1">
    <citation type="journal article" date="2023" name="bioRxiv">
        <title>An intranuclear bacterial parasite of deep-sea mussels expresses apoptosis inhibitors acquired from its host.</title>
        <authorList>
            <person name="Gonzalez Porras M.A."/>
            <person name="Assie A."/>
            <person name="Tietjen M."/>
            <person name="Violette M."/>
            <person name="Kleiner M."/>
            <person name="Gruber-Vodicka H."/>
            <person name="Dubilier N."/>
            <person name="Leisch N."/>
        </authorList>
    </citation>
    <scope>NUCLEOTIDE SEQUENCE [LARGE SCALE GENOMIC DNA]</scope>
    <source>
        <strain evidence="4">IAP13</strain>
    </source>
</reference>
<organism evidence="4 5">
    <name type="scientific">Candidatus Endonucleibacter bathymodioli</name>
    <dbReference type="NCBI Taxonomy" id="539814"/>
    <lineage>
        <taxon>Bacteria</taxon>
        <taxon>Pseudomonadati</taxon>
        <taxon>Pseudomonadota</taxon>
        <taxon>Gammaproteobacteria</taxon>
        <taxon>Oceanospirillales</taxon>
        <taxon>Endozoicomonadaceae</taxon>
        <taxon>Candidatus Endonucleibacter</taxon>
    </lineage>
</organism>
<keyword evidence="5" id="KW-1185">Reference proteome</keyword>
<feature type="compositionally biased region" description="Low complexity" evidence="2">
    <location>
        <begin position="466"/>
        <end position="478"/>
    </location>
</feature>
<feature type="transmembrane region" description="Helical" evidence="3">
    <location>
        <begin position="7"/>
        <end position="24"/>
    </location>
</feature>